<feature type="transmembrane region" description="Helical" evidence="2">
    <location>
        <begin position="247"/>
        <end position="280"/>
    </location>
</feature>
<dbReference type="RefSeq" id="WP_344775091.1">
    <property type="nucleotide sequence ID" value="NZ_BAABBX010000010.1"/>
</dbReference>
<organism evidence="3 4">
    <name type="scientific">Gryllotalpicola kribbensis</name>
    <dbReference type="NCBI Taxonomy" id="993084"/>
    <lineage>
        <taxon>Bacteria</taxon>
        <taxon>Bacillati</taxon>
        <taxon>Actinomycetota</taxon>
        <taxon>Actinomycetes</taxon>
        <taxon>Micrococcales</taxon>
        <taxon>Microbacteriaceae</taxon>
        <taxon>Gryllotalpicola</taxon>
    </lineage>
</organism>
<gene>
    <name evidence="3" type="ORF">GCM10022288_13170</name>
</gene>
<sequence length="392" mass="40719">MSDQTGWRPPQYGAAPAWAPPPKPGLVPLRPLTFGQLLGTPFQVLRRNTGALFGAAVLIQVLVVIGSLLVVGSATGWFLYRAAHATDADRDAIEAGGVAAVIVAALVAVAFSVIASGVLQGIVVIDVANGVLGYRPRAGQLWHATRGRRWALAGFVFLVGAALLVGVAVLAGIVAALVIPGAASGGGGGAALIAVGVIVGLLCGAGFAVLWAWLWGKTSLAASAIMLERLGIRAAIARSWRLTRGGFWRVFGAQVLVIAICWVATQIVSTPISLIFQFALQAAFPTGTPSSFTGVDASSLAIAGISYGVLLLFTLVIGAVTSVIQSATGVIVYVDQRMRREGLDLVLTRYVEDRQLGRPLGDPFATPRFAEQQAQQAPQPPQQQAPQPPGAW</sequence>
<keyword evidence="2" id="KW-1133">Transmembrane helix</keyword>
<protein>
    <recommendedName>
        <fullName evidence="5">Glycerophosphoryl diester phosphodiesterase membrane domain-containing protein</fullName>
    </recommendedName>
</protein>
<name>A0ABP8AQ12_9MICO</name>
<feature type="region of interest" description="Disordered" evidence="1">
    <location>
        <begin position="360"/>
        <end position="392"/>
    </location>
</feature>
<dbReference type="EMBL" id="BAABBX010000010">
    <property type="protein sequence ID" value="GAA4187800.1"/>
    <property type="molecule type" value="Genomic_DNA"/>
</dbReference>
<dbReference type="Proteomes" id="UP001500213">
    <property type="component" value="Unassembled WGS sequence"/>
</dbReference>
<evidence type="ECO:0008006" key="5">
    <source>
        <dbReference type="Google" id="ProtNLM"/>
    </source>
</evidence>
<keyword evidence="4" id="KW-1185">Reference proteome</keyword>
<keyword evidence="2" id="KW-0812">Transmembrane</keyword>
<comment type="caution">
    <text evidence="3">The sequence shown here is derived from an EMBL/GenBank/DDBJ whole genome shotgun (WGS) entry which is preliminary data.</text>
</comment>
<evidence type="ECO:0000313" key="3">
    <source>
        <dbReference type="EMBL" id="GAA4187800.1"/>
    </source>
</evidence>
<evidence type="ECO:0000256" key="2">
    <source>
        <dbReference type="SAM" id="Phobius"/>
    </source>
</evidence>
<keyword evidence="2" id="KW-0472">Membrane</keyword>
<feature type="transmembrane region" description="Helical" evidence="2">
    <location>
        <begin position="300"/>
        <end position="333"/>
    </location>
</feature>
<proteinExistence type="predicted"/>
<accession>A0ABP8AQ12</accession>
<evidence type="ECO:0000256" key="1">
    <source>
        <dbReference type="SAM" id="MobiDB-lite"/>
    </source>
</evidence>
<evidence type="ECO:0000313" key="4">
    <source>
        <dbReference type="Proteomes" id="UP001500213"/>
    </source>
</evidence>
<feature type="transmembrane region" description="Helical" evidence="2">
    <location>
        <begin position="155"/>
        <end position="179"/>
    </location>
</feature>
<feature type="compositionally biased region" description="Pro residues" evidence="1">
    <location>
        <begin position="378"/>
        <end position="392"/>
    </location>
</feature>
<reference evidence="4" key="1">
    <citation type="journal article" date="2019" name="Int. J. Syst. Evol. Microbiol.">
        <title>The Global Catalogue of Microorganisms (GCM) 10K type strain sequencing project: providing services to taxonomists for standard genome sequencing and annotation.</title>
        <authorList>
            <consortium name="The Broad Institute Genomics Platform"/>
            <consortium name="The Broad Institute Genome Sequencing Center for Infectious Disease"/>
            <person name="Wu L."/>
            <person name="Ma J."/>
        </authorList>
    </citation>
    <scope>NUCLEOTIDE SEQUENCE [LARGE SCALE GENOMIC DNA]</scope>
    <source>
        <strain evidence="4">JCM 17593</strain>
    </source>
</reference>
<feature type="transmembrane region" description="Helical" evidence="2">
    <location>
        <begin position="51"/>
        <end position="80"/>
    </location>
</feature>
<feature type="transmembrane region" description="Helical" evidence="2">
    <location>
        <begin position="191"/>
        <end position="216"/>
    </location>
</feature>
<feature type="transmembrane region" description="Helical" evidence="2">
    <location>
        <begin position="92"/>
        <end position="111"/>
    </location>
</feature>